<gene>
    <name evidence="1" type="ORF">EYR41_002406</name>
</gene>
<accession>A0A8H2DLU4</accession>
<comment type="caution">
    <text evidence="1">The sequence shown here is derived from an EMBL/GenBank/DDBJ whole genome shotgun (WGS) entry which is preliminary data.</text>
</comment>
<organism evidence="1 2">
    <name type="scientific">Orbilia oligospora</name>
    <name type="common">Nematode-trapping fungus</name>
    <name type="synonym">Arthrobotrys oligospora</name>
    <dbReference type="NCBI Taxonomy" id="2813651"/>
    <lineage>
        <taxon>Eukaryota</taxon>
        <taxon>Fungi</taxon>
        <taxon>Dikarya</taxon>
        <taxon>Ascomycota</taxon>
        <taxon>Pezizomycotina</taxon>
        <taxon>Orbiliomycetes</taxon>
        <taxon>Orbiliales</taxon>
        <taxon>Orbiliaceae</taxon>
        <taxon>Orbilia</taxon>
    </lineage>
</organism>
<evidence type="ECO:0000313" key="2">
    <source>
        <dbReference type="Proteomes" id="UP000297595"/>
    </source>
</evidence>
<dbReference type="EMBL" id="SOZJ01000010">
    <property type="protein sequence ID" value="TGJ62426.1"/>
    <property type="molecule type" value="Genomic_DNA"/>
</dbReference>
<dbReference type="Proteomes" id="UP000297595">
    <property type="component" value="Unassembled WGS sequence"/>
</dbReference>
<name>A0A8H2DLU4_ORBOL</name>
<sequence>MSPGISNYHGMYAYRYRIVKRGRYRLLDRLEWVYKAIEISSMRNYYQHQTVNSHSKPPKSYQNRTVFSILLSPTFITIRNTFLKTTPTNTFTIIKMKFSTIFAVASAIAINTVTAAPAPVAEAIANPVQDLEERANNGANCKYSAYWDHNEFKVITWGPWAQDGSYGRGLLDNLRGQCGVITNWEYRHRSDGAGIATFKTIIINSPKCAKDAIWLASGPTNVELTCTLN</sequence>
<evidence type="ECO:0000313" key="1">
    <source>
        <dbReference type="EMBL" id="TGJ62426.1"/>
    </source>
</evidence>
<reference evidence="1 2" key="1">
    <citation type="submission" date="2019-03" db="EMBL/GenBank/DDBJ databases">
        <title>Nematode-trapping fungi genome.</title>
        <authorList>
            <person name="Vidal-Diez De Ulzurrun G."/>
        </authorList>
    </citation>
    <scope>NUCLEOTIDE SEQUENCE [LARGE SCALE GENOMIC DNA]</scope>
    <source>
        <strain evidence="1 2">TWF154</strain>
    </source>
</reference>
<protein>
    <submittedName>
        <fullName evidence="1">Uncharacterized protein</fullName>
    </submittedName>
</protein>
<proteinExistence type="predicted"/>
<dbReference type="AlphaFoldDB" id="A0A8H2DLU4"/>